<comment type="caution">
    <text evidence="3">The sequence shown here is derived from an EMBL/GenBank/DDBJ whole genome shotgun (WGS) entry which is preliminary data.</text>
</comment>
<accession>A0A507DX82</accession>
<dbReference type="EMBL" id="QEAQ01000078">
    <property type="protein sequence ID" value="TPX56334.1"/>
    <property type="molecule type" value="Genomic_DNA"/>
</dbReference>
<dbReference type="AlphaFoldDB" id="A0A507DX82"/>
<protein>
    <submittedName>
        <fullName evidence="3">Uncharacterized protein</fullName>
    </submittedName>
</protein>
<evidence type="ECO:0000313" key="4">
    <source>
        <dbReference type="Proteomes" id="UP000318582"/>
    </source>
</evidence>
<sequence length="260" mass="27950">MEYLSPAPVPFSPFGVGVGVGVVAPPPGFANMLPNLPPLLFNNNNNNNSSSSSGPSAVNQDPPATALAPAVNDCTNNYLQPQLRSNPSAQANTGTPAADPMPAQQRQKGVSFREYVTVAYTWGADEYDRTSTDVEPLTKNDLIELLLYRAEMQHYTRELLKLRKQAFEAERRYARQREIAAIQAYQRCSIAAAAQFAAQSAYTWDHAAAVAAAAAGHHGADFGTYQHHSYYPMHARSRGYVGSGGGGAGGNVAYGGNMYY</sequence>
<evidence type="ECO:0000256" key="2">
    <source>
        <dbReference type="SAM" id="MobiDB-lite"/>
    </source>
</evidence>
<feature type="coiled-coil region" evidence="1">
    <location>
        <begin position="145"/>
        <end position="172"/>
    </location>
</feature>
<reference evidence="3 4" key="1">
    <citation type="journal article" date="2019" name="Sci. Rep.">
        <title>Comparative genomics of chytrid fungi reveal insights into the obligate biotrophic and pathogenic lifestyle of Synchytrium endobioticum.</title>
        <authorList>
            <person name="van de Vossenberg B.T.L.H."/>
            <person name="Warris S."/>
            <person name="Nguyen H.D.T."/>
            <person name="van Gent-Pelzer M.P.E."/>
            <person name="Joly D.L."/>
            <person name="van de Geest H.C."/>
            <person name="Bonants P.J.M."/>
            <person name="Smith D.S."/>
            <person name="Levesque C.A."/>
            <person name="van der Lee T.A.J."/>
        </authorList>
    </citation>
    <scope>NUCLEOTIDE SEQUENCE [LARGE SCALE GENOMIC DNA]</scope>
    <source>
        <strain evidence="3 4">CBS 809.83</strain>
    </source>
</reference>
<evidence type="ECO:0000313" key="3">
    <source>
        <dbReference type="EMBL" id="TPX56334.1"/>
    </source>
</evidence>
<proteinExistence type="predicted"/>
<feature type="region of interest" description="Disordered" evidence="2">
    <location>
        <begin position="43"/>
        <end position="108"/>
    </location>
</feature>
<evidence type="ECO:0000256" key="1">
    <source>
        <dbReference type="SAM" id="Coils"/>
    </source>
</evidence>
<keyword evidence="4" id="KW-1185">Reference proteome</keyword>
<dbReference type="Proteomes" id="UP000318582">
    <property type="component" value="Unassembled WGS sequence"/>
</dbReference>
<gene>
    <name evidence="3" type="ORF">PhCBS80983_g04615</name>
</gene>
<organism evidence="3 4">
    <name type="scientific">Powellomyces hirtus</name>
    <dbReference type="NCBI Taxonomy" id="109895"/>
    <lineage>
        <taxon>Eukaryota</taxon>
        <taxon>Fungi</taxon>
        <taxon>Fungi incertae sedis</taxon>
        <taxon>Chytridiomycota</taxon>
        <taxon>Chytridiomycota incertae sedis</taxon>
        <taxon>Chytridiomycetes</taxon>
        <taxon>Spizellomycetales</taxon>
        <taxon>Powellomycetaceae</taxon>
        <taxon>Powellomyces</taxon>
    </lineage>
</organism>
<keyword evidence="1" id="KW-0175">Coiled coil</keyword>
<feature type="compositionally biased region" description="Polar residues" evidence="2">
    <location>
        <begin position="73"/>
        <end position="95"/>
    </location>
</feature>
<name>A0A507DX82_9FUNG</name>
<feature type="compositionally biased region" description="Low complexity" evidence="2">
    <location>
        <begin position="43"/>
        <end position="56"/>
    </location>
</feature>